<gene>
    <name evidence="1" type="ORF">OCH7691_01149</name>
</gene>
<proteinExistence type="predicted"/>
<dbReference type="Pfam" id="PF13554">
    <property type="entry name" value="Phage_tail_terminator_5"/>
    <property type="match status" value="1"/>
</dbReference>
<reference evidence="1 2" key="1">
    <citation type="submission" date="2017-03" db="EMBL/GenBank/DDBJ databases">
        <authorList>
            <person name="Afonso C.L."/>
            <person name="Miller P.J."/>
            <person name="Scott M.A."/>
            <person name="Spackman E."/>
            <person name="Goraichik I."/>
            <person name="Dimitrov K.M."/>
            <person name="Suarez D.L."/>
            <person name="Swayne D.E."/>
        </authorList>
    </citation>
    <scope>NUCLEOTIDE SEQUENCE [LARGE SCALE GENOMIC DNA]</scope>
    <source>
        <strain evidence="1 2">CECT 7691</strain>
    </source>
</reference>
<dbReference type="Gene3D" id="3.30.2000.20">
    <property type="match status" value="1"/>
</dbReference>
<accession>A0A1Y5S3U4</accession>
<sequence>MSHRRIEAALETRLLALYPASRIAFPGAAFAPLPGTDWVRPHYLPAGARQAGLGSAAADRERGLYRVSVFAPAHAGRPAALALADAVKGHFRRGDRLAFESLSVTVEQVSVGPAIAEPDWVEIPVDIAWRADIPLP</sequence>
<evidence type="ECO:0000313" key="1">
    <source>
        <dbReference type="EMBL" id="SLN31751.1"/>
    </source>
</evidence>
<dbReference type="Proteomes" id="UP000193200">
    <property type="component" value="Unassembled WGS sequence"/>
</dbReference>
<evidence type="ECO:0000313" key="2">
    <source>
        <dbReference type="Proteomes" id="UP000193200"/>
    </source>
</evidence>
<keyword evidence="2" id="KW-1185">Reference proteome</keyword>
<dbReference type="RefSeq" id="WP_085882403.1">
    <property type="nucleotide sequence ID" value="NZ_FWFR01000001.1"/>
</dbReference>
<dbReference type="InterPro" id="IPR025395">
    <property type="entry name" value="Phage_tail_terminator-like"/>
</dbReference>
<organism evidence="1 2">
    <name type="scientific">Oceanibacterium hippocampi</name>
    <dbReference type="NCBI Taxonomy" id="745714"/>
    <lineage>
        <taxon>Bacteria</taxon>
        <taxon>Pseudomonadati</taxon>
        <taxon>Pseudomonadota</taxon>
        <taxon>Alphaproteobacteria</taxon>
        <taxon>Sneathiellales</taxon>
        <taxon>Sneathiellaceae</taxon>
        <taxon>Oceanibacterium</taxon>
    </lineage>
</organism>
<name>A0A1Y5S3U4_9PROT</name>
<dbReference type="InParanoid" id="A0A1Y5S3U4"/>
<dbReference type="EMBL" id="FWFR01000001">
    <property type="protein sequence ID" value="SLN31751.1"/>
    <property type="molecule type" value="Genomic_DNA"/>
</dbReference>
<protein>
    <submittedName>
        <fullName evidence="1">Uncharacterized protein</fullName>
    </submittedName>
</protein>
<dbReference type="AlphaFoldDB" id="A0A1Y5S3U4"/>